<protein>
    <submittedName>
        <fullName evidence="2">Uncharacterized protein</fullName>
    </submittedName>
</protein>
<evidence type="ECO:0000313" key="2">
    <source>
        <dbReference type="EMBL" id="KAK7957061.1"/>
    </source>
</evidence>
<feature type="region of interest" description="Disordered" evidence="1">
    <location>
        <begin position="365"/>
        <end position="387"/>
    </location>
</feature>
<dbReference type="RefSeq" id="XP_066702367.1">
    <property type="nucleotide sequence ID" value="XM_066842505.1"/>
</dbReference>
<dbReference type="Proteomes" id="UP001391051">
    <property type="component" value="Unassembled WGS sequence"/>
</dbReference>
<reference evidence="2 3" key="1">
    <citation type="submission" date="2023-01" db="EMBL/GenBank/DDBJ databases">
        <title>Analysis of 21 Apiospora genomes using comparative genomics revels a genus with tremendous synthesis potential of carbohydrate active enzymes and secondary metabolites.</title>
        <authorList>
            <person name="Sorensen T."/>
        </authorList>
    </citation>
    <scope>NUCLEOTIDE SEQUENCE [LARGE SCALE GENOMIC DNA]</scope>
    <source>
        <strain evidence="2 3">CBS 24483</strain>
    </source>
</reference>
<name>A0ABR1QJZ9_9PEZI</name>
<feature type="compositionally biased region" description="Low complexity" evidence="1">
    <location>
        <begin position="372"/>
        <end position="387"/>
    </location>
</feature>
<proteinExistence type="predicted"/>
<keyword evidence="3" id="KW-1185">Reference proteome</keyword>
<comment type="caution">
    <text evidence="2">The sequence shown here is derived from an EMBL/GenBank/DDBJ whole genome shotgun (WGS) entry which is preliminary data.</text>
</comment>
<sequence>MPHVTYPGQHDADPFEELHEALSSIARNRRRFRAAHRFGNIQPYPRTIQPSTRPSIPEDHDGGSGESGEGPNLDYISDMDWDSSPRLDNSTCHPHAPRKPHAVYVDGNLSVPQAPRTVHELKKPENPPSRIEELLQSLDARHDWKRIYGYWPLLMTQREVKLELAEKQLAVRFNPYNELCQGVTITPVERAPSPPPTFAIYPRSRKDLLADKTTEPVMPLSLIPTERIWRNAGRLEVGYNTAGSAAPLTGSCAAATGVTIHNNSNVDGPTTTTKACGRPCHAEDDHFHGGICESTEHHPGARVWVCDYHDKLGRHEAAHDLRYLAESLRHYACADCCWKLEHDQTGQFLDGMGWHVFEAQPPPAGFKIMPPSSSSHNNNSNSSSSANNSANSHHLACSITRCACASKVADRRLCAPHRLEAVAQLHRWHPSVYALETTSSASLRARKNLAAAWASASATTTLNENENESESSRSSSAASPPPAGIQPVAAVKVGASCPLCKRGVPVDHFGFRGRRGREGRTVAWVCRVCLGVVTGVWASPGWVAGVRAEERWVRMGLVTRDYPMFPYAGDATEGETP</sequence>
<feature type="region of interest" description="Disordered" evidence="1">
    <location>
        <begin position="40"/>
        <end position="102"/>
    </location>
</feature>
<dbReference type="GeneID" id="92075567"/>
<evidence type="ECO:0000256" key="1">
    <source>
        <dbReference type="SAM" id="MobiDB-lite"/>
    </source>
</evidence>
<gene>
    <name evidence="2" type="ORF">PG986_006283</name>
</gene>
<organism evidence="2 3">
    <name type="scientific">Apiospora aurea</name>
    <dbReference type="NCBI Taxonomy" id="335848"/>
    <lineage>
        <taxon>Eukaryota</taxon>
        <taxon>Fungi</taxon>
        <taxon>Dikarya</taxon>
        <taxon>Ascomycota</taxon>
        <taxon>Pezizomycotina</taxon>
        <taxon>Sordariomycetes</taxon>
        <taxon>Xylariomycetidae</taxon>
        <taxon>Amphisphaeriales</taxon>
        <taxon>Apiosporaceae</taxon>
        <taxon>Apiospora</taxon>
    </lineage>
</organism>
<feature type="region of interest" description="Disordered" evidence="1">
    <location>
        <begin position="457"/>
        <end position="483"/>
    </location>
</feature>
<evidence type="ECO:0000313" key="3">
    <source>
        <dbReference type="Proteomes" id="UP001391051"/>
    </source>
</evidence>
<accession>A0ABR1QJZ9</accession>
<dbReference type="EMBL" id="JAQQWE010000004">
    <property type="protein sequence ID" value="KAK7957061.1"/>
    <property type="molecule type" value="Genomic_DNA"/>
</dbReference>